<proteinExistence type="predicted"/>
<organism evidence="2 3">
    <name type="scientific">Paramecium sonneborni</name>
    <dbReference type="NCBI Taxonomy" id="65129"/>
    <lineage>
        <taxon>Eukaryota</taxon>
        <taxon>Sar</taxon>
        <taxon>Alveolata</taxon>
        <taxon>Ciliophora</taxon>
        <taxon>Intramacronucleata</taxon>
        <taxon>Oligohymenophorea</taxon>
        <taxon>Peniculida</taxon>
        <taxon>Parameciidae</taxon>
        <taxon>Paramecium</taxon>
    </lineage>
</organism>
<keyword evidence="3" id="KW-1185">Reference proteome</keyword>
<dbReference type="PANTHER" id="PTHR12436:SF4">
    <property type="entry name" value="LEUKOCYTE RECEPTOR CLUSTER MEMBER 8"/>
    <property type="match status" value="1"/>
</dbReference>
<gene>
    <name evidence="2" type="ORF">PSON_ATCC_30995.1.T0300203</name>
</gene>
<dbReference type="AlphaFoldDB" id="A0A8S1M5Q7"/>
<evidence type="ECO:0000259" key="1">
    <source>
        <dbReference type="Pfam" id="PF03399"/>
    </source>
</evidence>
<feature type="domain" description="SAC3/GANP/THP3 conserved" evidence="1">
    <location>
        <begin position="14"/>
        <end position="238"/>
    </location>
</feature>
<dbReference type="InterPro" id="IPR005062">
    <property type="entry name" value="SAC3/GANP/THP3_conserved"/>
</dbReference>
<reference evidence="2" key="1">
    <citation type="submission" date="2021-01" db="EMBL/GenBank/DDBJ databases">
        <authorList>
            <consortium name="Genoscope - CEA"/>
            <person name="William W."/>
        </authorList>
    </citation>
    <scope>NUCLEOTIDE SEQUENCE</scope>
</reference>
<dbReference type="OrthoDB" id="199574at2759"/>
<dbReference type="PANTHER" id="PTHR12436">
    <property type="entry name" value="80 KDA MCM3-ASSOCIATED PROTEIN"/>
    <property type="match status" value="1"/>
</dbReference>
<sequence length="267" mass="31895">MTNQYKISKYQLQRIRKQAQEDAELCDLYNALYPKKESQEPSNQSLHKPYLRLTQQIDFSQIRPLPILQQALKLFKKQYKSGEIDYQYFSDQLRSIRQDINVQNIENEFTIKIYETNAKLSIENFDLHTFQQCQMKLLELYLMPIKTKNKQEFLCYIILYHALKNNHDQLLNIFNTQDIDIENDLIYFSMNMSSYLSTKNYYKIFRCYYYASNKMSKMIEPFLTQLRKGLIKEQKAALIGEGSSQYLADIAWDGDIEAYKQFISNEL</sequence>
<dbReference type="Pfam" id="PF03399">
    <property type="entry name" value="SAC3_GANP"/>
    <property type="match status" value="1"/>
</dbReference>
<evidence type="ECO:0000313" key="2">
    <source>
        <dbReference type="EMBL" id="CAD8073253.1"/>
    </source>
</evidence>
<dbReference type="InterPro" id="IPR045107">
    <property type="entry name" value="SAC3/GANP/THP3"/>
</dbReference>
<name>A0A8S1M5Q7_9CILI</name>
<dbReference type="EMBL" id="CAJJDN010000030">
    <property type="protein sequence ID" value="CAD8073253.1"/>
    <property type="molecule type" value="Genomic_DNA"/>
</dbReference>
<protein>
    <recommendedName>
        <fullName evidence="1">SAC3/GANP/THP3 conserved domain-containing protein</fullName>
    </recommendedName>
</protein>
<dbReference type="Proteomes" id="UP000692954">
    <property type="component" value="Unassembled WGS sequence"/>
</dbReference>
<accession>A0A8S1M5Q7</accession>
<comment type="caution">
    <text evidence="2">The sequence shown here is derived from an EMBL/GenBank/DDBJ whole genome shotgun (WGS) entry which is preliminary data.</text>
</comment>
<dbReference type="GO" id="GO:0005634">
    <property type="term" value="C:nucleus"/>
    <property type="evidence" value="ECO:0007669"/>
    <property type="project" value="TreeGrafter"/>
</dbReference>
<evidence type="ECO:0000313" key="3">
    <source>
        <dbReference type="Proteomes" id="UP000692954"/>
    </source>
</evidence>